<evidence type="ECO:0000313" key="6">
    <source>
        <dbReference type="Proteomes" id="UP001652624"/>
    </source>
</evidence>
<sequence>MAGGRQEPCVMDLVPPRRADWSYRCVAPRDPRVLGYGDSAVCRGPLGRGVFWKALIRPPSWELGLQEGPRRGPGGPTVYPPMAGDCVSADLRPLDLLAEAVPAHGAPGVGVVLAQGAPGLQLSAAHPHTLSFPAGRLFSACDLFPEEFSVVVTLKAPDLAPKKNEYLLAVVAERGALLLGLRLAPSRLHLLFLSPGAAGTWQARVSFRIPMLTDGHWHTLVLAVSPGTFSLTVDCGRALDIDADLTFPATLSMRGARFFVGSRKRAKGQFTGLLRQLVLLPGADATSRLCPCRLAHQAVLALPPILQGHPGGPGDNEVLRTPYETGLTVTLGVRPPCTALEQARFWLDAAGRGLYLCVAGQWVPVLAAKEKLAFLEEHQSLATPSETLALEVFAIPEAGLFVAAASRRASSAIYKWTGGRFTAYQYLRTHRAQSWCHFTIGGQNFLAVANLEADAQGREFSVIYKWSRRGLRFRPYQRVPTHSARDWEAFQLAGEHFLAVANHREGDDHNIDSVIYKWDPHTRRFETNQTIATSGAYDWEFFSVGPFSFLAVANAFNGTSTRLHSRLYVWLLGTFRLFQSFLTFGAADWEVFRIGERVFLAVANSQAYDLDAPVDSSSYVLNSVIYELNVTAQAFVPFQEIPTCSALDWEFFSVGEDHFLVVANSFDGTSFSVNSVIYRWQGYEGFVAVHSLPTLGCRDWEAFRTAAGAFLVYSSAKEPRTRVLRMRTG</sequence>
<dbReference type="PROSITE" id="PS50912">
    <property type="entry name" value="EAR"/>
    <property type="match status" value="7"/>
</dbReference>
<dbReference type="SMART" id="SM00210">
    <property type="entry name" value="TSPN"/>
    <property type="match status" value="1"/>
</dbReference>
<feature type="domain" description="Thrombospondin-like N-terminal" evidence="5">
    <location>
        <begin position="108"/>
        <end position="283"/>
    </location>
</feature>
<comment type="subcellular location">
    <subcellularLocation>
        <location evidence="1">Cell projection</location>
        <location evidence="1">Stereocilium</location>
    </subcellularLocation>
</comment>
<accession>A0ABM3WVK9</accession>
<feature type="repeat" description="EAR" evidence="4">
    <location>
        <begin position="420"/>
        <end position="468"/>
    </location>
</feature>
<dbReference type="RefSeq" id="XP_060040610.1">
    <property type="nucleotide sequence ID" value="XM_060184627.1"/>
</dbReference>
<feature type="repeat" description="EAR" evidence="4">
    <location>
        <begin position="373"/>
        <end position="418"/>
    </location>
</feature>
<evidence type="ECO:0000256" key="1">
    <source>
        <dbReference type="ARBA" id="ARBA00004645"/>
    </source>
</evidence>
<gene>
    <name evidence="7" type="primary">TSPEAR</name>
</gene>
<dbReference type="GeneID" id="107523377"/>
<dbReference type="InterPro" id="IPR005492">
    <property type="entry name" value="EPTP"/>
</dbReference>
<dbReference type="InterPro" id="IPR013320">
    <property type="entry name" value="ConA-like_dom_sf"/>
</dbReference>
<keyword evidence="6" id="KW-1185">Reference proteome</keyword>
<dbReference type="Gene3D" id="2.60.120.200">
    <property type="match status" value="1"/>
</dbReference>
<evidence type="ECO:0000256" key="4">
    <source>
        <dbReference type="PROSITE-ProRule" id="PRU00075"/>
    </source>
</evidence>
<feature type="repeat" description="EAR" evidence="4">
    <location>
        <begin position="524"/>
        <end position="572"/>
    </location>
</feature>
<keyword evidence="2" id="KW-0732">Signal</keyword>
<dbReference type="InterPro" id="IPR048287">
    <property type="entry name" value="TSPN-like_N"/>
</dbReference>
<reference evidence="7" key="1">
    <citation type="submission" date="2025-08" db="UniProtKB">
        <authorList>
            <consortium name="RefSeq"/>
        </authorList>
    </citation>
    <scope>IDENTIFICATION</scope>
</reference>
<evidence type="ECO:0000313" key="7">
    <source>
        <dbReference type="RefSeq" id="XP_060040610.1"/>
    </source>
</evidence>
<proteinExistence type="predicted"/>
<name>A0ABM3WVK9_ERIEU</name>
<dbReference type="PANTHER" id="PTHR15261:SF4">
    <property type="entry name" value="THROMBOSPONDIN-TYPE LAMININ G DOMAIN AND EAR REPEAT-CONTAINING PROTEIN"/>
    <property type="match status" value="1"/>
</dbReference>
<evidence type="ECO:0000256" key="2">
    <source>
        <dbReference type="ARBA" id="ARBA00022729"/>
    </source>
</evidence>
<feature type="repeat" description="EAR" evidence="4">
    <location>
        <begin position="634"/>
        <end position="682"/>
    </location>
</feature>
<feature type="repeat" description="EAR" evidence="4">
    <location>
        <begin position="685"/>
        <end position="728"/>
    </location>
</feature>
<evidence type="ECO:0000256" key="3">
    <source>
        <dbReference type="ARBA" id="ARBA00022737"/>
    </source>
</evidence>
<dbReference type="PANTHER" id="PTHR15261">
    <property type="entry name" value="THROMBOSPONDIN-TYPE LAMININ G DOMAIN AND EAR REPEAT-CONTAINING"/>
    <property type="match status" value="1"/>
</dbReference>
<protein>
    <submittedName>
        <fullName evidence="7">Thrombospondin-type laminin G domain and EAR repeat-containing protein</fullName>
    </submittedName>
</protein>
<keyword evidence="3" id="KW-0677">Repeat</keyword>
<dbReference type="InterPro" id="IPR009039">
    <property type="entry name" value="EAR"/>
</dbReference>
<evidence type="ECO:0000259" key="5">
    <source>
        <dbReference type="SMART" id="SM00210"/>
    </source>
</evidence>
<feature type="repeat" description="EAR" evidence="4">
    <location>
        <begin position="472"/>
        <end position="520"/>
    </location>
</feature>
<dbReference type="Proteomes" id="UP001652624">
    <property type="component" value="Unplaced"/>
</dbReference>
<dbReference type="SUPFAM" id="SSF49899">
    <property type="entry name" value="Concanavalin A-like lectins/glucanases"/>
    <property type="match status" value="1"/>
</dbReference>
<feature type="repeat" description="EAR" evidence="4">
    <location>
        <begin position="574"/>
        <end position="623"/>
    </location>
</feature>
<organism evidence="6 7">
    <name type="scientific">Erinaceus europaeus</name>
    <name type="common">Western European hedgehog</name>
    <dbReference type="NCBI Taxonomy" id="9365"/>
    <lineage>
        <taxon>Eukaryota</taxon>
        <taxon>Metazoa</taxon>
        <taxon>Chordata</taxon>
        <taxon>Craniata</taxon>
        <taxon>Vertebrata</taxon>
        <taxon>Euteleostomi</taxon>
        <taxon>Mammalia</taxon>
        <taxon>Eutheria</taxon>
        <taxon>Laurasiatheria</taxon>
        <taxon>Eulipotyphla</taxon>
        <taxon>Erinaceidae</taxon>
        <taxon>Erinaceinae</taxon>
        <taxon>Erinaceus</taxon>
    </lineage>
</organism>
<dbReference type="Pfam" id="PF03736">
    <property type="entry name" value="EPTP"/>
    <property type="match status" value="5"/>
</dbReference>